<comment type="similarity">
    <text evidence="2">Belongs to the MLO family.</text>
</comment>
<keyword evidence="4" id="KW-0611">Plant defense</keyword>
<dbReference type="AlphaFoldDB" id="A0A9K3JNI6"/>
<evidence type="ECO:0000256" key="8">
    <source>
        <dbReference type="SAM" id="Phobius"/>
    </source>
</evidence>
<keyword evidence="10" id="KW-1185">Reference proteome</keyword>
<dbReference type="EMBL" id="MNCJ02000317">
    <property type="protein sequence ID" value="KAF5817797.1"/>
    <property type="molecule type" value="Genomic_DNA"/>
</dbReference>
<gene>
    <name evidence="9" type="ORF">HanXRQr2_Chr02g0057231</name>
</gene>
<organism evidence="9 10">
    <name type="scientific">Helianthus annuus</name>
    <name type="common">Common sunflower</name>
    <dbReference type="NCBI Taxonomy" id="4232"/>
    <lineage>
        <taxon>Eukaryota</taxon>
        <taxon>Viridiplantae</taxon>
        <taxon>Streptophyta</taxon>
        <taxon>Embryophyta</taxon>
        <taxon>Tracheophyta</taxon>
        <taxon>Spermatophyta</taxon>
        <taxon>Magnoliopsida</taxon>
        <taxon>eudicotyledons</taxon>
        <taxon>Gunneridae</taxon>
        <taxon>Pentapetalae</taxon>
        <taxon>asterids</taxon>
        <taxon>campanulids</taxon>
        <taxon>Asterales</taxon>
        <taxon>Asteraceae</taxon>
        <taxon>Asteroideae</taxon>
        <taxon>Heliantheae alliance</taxon>
        <taxon>Heliantheae</taxon>
        <taxon>Helianthus</taxon>
    </lineage>
</organism>
<evidence type="ECO:0000256" key="1">
    <source>
        <dbReference type="ARBA" id="ARBA00004141"/>
    </source>
</evidence>
<evidence type="ECO:0000256" key="6">
    <source>
        <dbReference type="ARBA" id="ARBA00023136"/>
    </source>
</evidence>
<keyword evidence="5 8" id="KW-1133">Transmembrane helix</keyword>
<dbReference type="GO" id="GO:0016020">
    <property type="term" value="C:membrane"/>
    <property type="evidence" value="ECO:0007669"/>
    <property type="project" value="UniProtKB-SubCell"/>
</dbReference>
<evidence type="ECO:0000313" key="10">
    <source>
        <dbReference type="Proteomes" id="UP000215914"/>
    </source>
</evidence>
<sequence>MGLRIQERGAMFKGIPFVHLANDLFWFNRSHLLLYFIHSVLFQNAYPLAFFAWSGYEYGPKSCFHKNKADFGIKISMGVFVLIA</sequence>
<evidence type="ECO:0000256" key="7">
    <source>
        <dbReference type="ARBA" id="ARBA00023265"/>
    </source>
</evidence>
<feature type="transmembrane region" description="Helical" evidence="8">
    <location>
        <begin position="32"/>
        <end position="56"/>
    </location>
</feature>
<reference evidence="9" key="2">
    <citation type="submission" date="2020-06" db="EMBL/GenBank/DDBJ databases">
        <title>Helianthus annuus Genome sequencing and assembly Release 2.</title>
        <authorList>
            <person name="Gouzy J."/>
            <person name="Langlade N."/>
            <person name="Munos S."/>
        </authorList>
    </citation>
    <scope>NUCLEOTIDE SEQUENCE</scope>
    <source>
        <tissue evidence="9">Leaves</tissue>
    </source>
</reference>
<dbReference type="Pfam" id="PF03094">
    <property type="entry name" value="Mlo"/>
    <property type="match status" value="1"/>
</dbReference>
<dbReference type="Gramene" id="mRNA:HanXRQr2_Chr02g0057231">
    <property type="protein sequence ID" value="mRNA:HanXRQr2_Chr02g0057231"/>
    <property type="gene ID" value="HanXRQr2_Chr02g0057231"/>
</dbReference>
<protein>
    <submittedName>
        <fullName evidence="9">Uncharacterized protein</fullName>
    </submittedName>
</protein>
<evidence type="ECO:0000313" key="9">
    <source>
        <dbReference type="EMBL" id="KAF5817797.1"/>
    </source>
</evidence>
<evidence type="ECO:0000256" key="5">
    <source>
        <dbReference type="ARBA" id="ARBA00022989"/>
    </source>
</evidence>
<keyword evidence="7" id="KW-0568">Pathogenesis-related protein</keyword>
<keyword evidence="6 8" id="KW-0472">Membrane</keyword>
<evidence type="ECO:0000256" key="4">
    <source>
        <dbReference type="ARBA" id="ARBA00022821"/>
    </source>
</evidence>
<evidence type="ECO:0000256" key="3">
    <source>
        <dbReference type="ARBA" id="ARBA00022692"/>
    </source>
</evidence>
<name>A0A9K3JNI6_HELAN</name>
<dbReference type="GO" id="GO:0006952">
    <property type="term" value="P:defense response"/>
    <property type="evidence" value="ECO:0007669"/>
    <property type="project" value="UniProtKB-KW"/>
</dbReference>
<dbReference type="InterPro" id="IPR004326">
    <property type="entry name" value="Mlo"/>
</dbReference>
<dbReference type="PANTHER" id="PTHR31942">
    <property type="entry name" value="MLO-LIKE PROTEIN 1"/>
    <property type="match status" value="1"/>
</dbReference>
<evidence type="ECO:0000256" key="2">
    <source>
        <dbReference type="ARBA" id="ARBA00006574"/>
    </source>
</evidence>
<accession>A0A9K3JNI6</accession>
<dbReference type="Proteomes" id="UP000215914">
    <property type="component" value="Unassembled WGS sequence"/>
</dbReference>
<comment type="caution">
    <text evidence="9">The sequence shown here is derived from an EMBL/GenBank/DDBJ whole genome shotgun (WGS) entry which is preliminary data.</text>
</comment>
<comment type="subcellular location">
    <subcellularLocation>
        <location evidence="1">Membrane</location>
        <topology evidence="1">Multi-pass membrane protein</topology>
    </subcellularLocation>
</comment>
<dbReference type="PANTHER" id="PTHR31942:SF128">
    <property type="entry name" value="MLO-LIKE PROTEIN"/>
    <property type="match status" value="1"/>
</dbReference>
<reference evidence="9" key="1">
    <citation type="journal article" date="2017" name="Nature">
        <title>The sunflower genome provides insights into oil metabolism, flowering and Asterid evolution.</title>
        <authorList>
            <person name="Badouin H."/>
            <person name="Gouzy J."/>
            <person name="Grassa C.J."/>
            <person name="Murat F."/>
            <person name="Staton S.E."/>
            <person name="Cottret L."/>
            <person name="Lelandais-Briere C."/>
            <person name="Owens G.L."/>
            <person name="Carrere S."/>
            <person name="Mayjonade B."/>
            <person name="Legrand L."/>
            <person name="Gill N."/>
            <person name="Kane N.C."/>
            <person name="Bowers J.E."/>
            <person name="Hubner S."/>
            <person name="Bellec A."/>
            <person name="Berard A."/>
            <person name="Berges H."/>
            <person name="Blanchet N."/>
            <person name="Boniface M.C."/>
            <person name="Brunel D."/>
            <person name="Catrice O."/>
            <person name="Chaidir N."/>
            <person name="Claudel C."/>
            <person name="Donnadieu C."/>
            <person name="Faraut T."/>
            <person name="Fievet G."/>
            <person name="Helmstetter N."/>
            <person name="King M."/>
            <person name="Knapp S.J."/>
            <person name="Lai Z."/>
            <person name="Le Paslier M.C."/>
            <person name="Lippi Y."/>
            <person name="Lorenzon L."/>
            <person name="Mandel J.R."/>
            <person name="Marage G."/>
            <person name="Marchand G."/>
            <person name="Marquand E."/>
            <person name="Bret-Mestries E."/>
            <person name="Morien E."/>
            <person name="Nambeesan S."/>
            <person name="Nguyen T."/>
            <person name="Pegot-Espagnet P."/>
            <person name="Pouilly N."/>
            <person name="Raftis F."/>
            <person name="Sallet E."/>
            <person name="Schiex T."/>
            <person name="Thomas J."/>
            <person name="Vandecasteele C."/>
            <person name="Vares D."/>
            <person name="Vear F."/>
            <person name="Vautrin S."/>
            <person name="Crespi M."/>
            <person name="Mangin B."/>
            <person name="Burke J.M."/>
            <person name="Salse J."/>
            <person name="Munos S."/>
            <person name="Vincourt P."/>
            <person name="Rieseberg L.H."/>
            <person name="Langlade N.B."/>
        </authorList>
    </citation>
    <scope>NUCLEOTIDE SEQUENCE</scope>
    <source>
        <tissue evidence="9">Leaves</tissue>
    </source>
</reference>
<keyword evidence="3 8" id="KW-0812">Transmembrane</keyword>
<proteinExistence type="inferred from homology"/>